<accession>A0A3Q7PC33</accession>
<proteinExistence type="predicted"/>
<dbReference type="CDD" id="cd22632">
    <property type="entry name" value="Kunitz_ELP-like"/>
    <property type="match status" value="1"/>
</dbReference>
<dbReference type="GO" id="GO:0005615">
    <property type="term" value="C:extracellular space"/>
    <property type="evidence" value="ECO:0007669"/>
    <property type="project" value="TreeGrafter"/>
</dbReference>
<dbReference type="FunFam" id="4.10.410.10:FF:000004">
    <property type="entry name" value="Tissue factor pathway inhibitor"/>
    <property type="match status" value="1"/>
</dbReference>
<dbReference type="InterPro" id="IPR050098">
    <property type="entry name" value="TFPI/VKTCI-like"/>
</dbReference>
<dbReference type="Gene3D" id="4.10.410.10">
    <property type="entry name" value="Pancreatic trypsin inhibitor Kunitz domain"/>
    <property type="match status" value="1"/>
</dbReference>
<organism evidence="4 5">
    <name type="scientific">Callorhinus ursinus</name>
    <name type="common">Northern fur seal</name>
    <dbReference type="NCBI Taxonomy" id="34884"/>
    <lineage>
        <taxon>Eukaryota</taxon>
        <taxon>Metazoa</taxon>
        <taxon>Chordata</taxon>
        <taxon>Craniata</taxon>
        <taxon>Vertebrata</taxon>
        <taxon>Euteleostomi</taxon>
        <taxon>Mammalia</taxon>
        <taxon>Eutheria</taxon>
        <taxon>Laurasiatheria</taxon>
        <taxon>Carnivora</taxon>
        <taxon>Caniformia</taxon>
        <taxon>Pinnipedia</taxon>
        <taxon>Otariidae</taxon>
        <taxon>Callorhinus</taxon>
    </lineage>
</organism>
<protein>
    <submittedName>
        <fullName evidence="5">Early lactation protein-like</fullName>
    </submittedName>
</protein>
<feature type="signal peptide" evidence="2">
    <location>
        <begin position="1"/>
        <end position="21"/>
    </location>
</feature>
<feature type="domain" description="BPTI/Kunitz inhibitor" evidence="3">
    <location>
        <begin position="40"/>
        <end position="90"/>
    </location>
</feature>
<sequence length="165" mass="18387">MKFSPFLVLCVLLCLVGIASSAHLKQEVPWELSQALPAVCQLPPARGPCRGVFSRYFYNDTSSECEHFAYGGCQGNANNFETTEICLRICKHPGESSYRNRRSNAGDRVVVVVGRETAWWRMMVGSYHGNITMRGDGDGNNQMRHQEVPVCLVMGVLGWRQRGCG</sequence>
<dbReference type="InterPro" id="IPR002223">
    <property type="entry name" value="Kunitz_BPTI"/>
</dbReference>
<dbReference type="InParanoid" id="A0A3Q7PC33"/>
<evidence type="ECO:0000259" key="3">
    <source>
        <dbReference type="PROSITE" id="PS50279"/>
    </source>
</evidence>
<dbReference type="PANTHER" id="PTHR10083">
    <property type="entry name" value="KUNITZ-TYPE PROTEASE INHIBITOR-RELATED"/>
    <property type="match status" value="1"/>
</dbReference>
<dbReference type="AlphaFoldDB" id="A0A3Q7PC33"/>
<dbReference type="SMART" id="SM00131">
    <property type="entry name" value="KU"/>
    <property type="match status" value="1"/>
</dbReference>
<dbReference type="PROSITE" id="PS50279">
    <property type="entry name" value="BPTI_KUNITZ_2"/>
    <property type="match status" value="1"/>
</dbReference>
<evidence type="ECO:0000313" key="4">
    <source>
        <dbReference type="Proteomes" id="UP000286641"/>
    </source>
</evidence>
<reference key="1">
    <citation type="submission" date="2019-01" db="UniProtKB">
        <authorList>
            <consortium name="RefSeq"/>
        </authorList>
    </citation>
    <scope>IDENTIFICATION</scope>
</reference>
<dbReference type="PROSITE" id="PS00280">
    <property type="entry name" value="BPTI_KUNITZ_1"/>
    <property type="match status" value="1"/>
</dbReference>
<keyword evidence="4" id="KW-1185">Reference proteome</keyword>
<dbReference type="SUPFAM" id="SSF57362">
    <property type="entry name" value="BPTI-like"/>
    <property type="match status" value="1"/>
</dbReference>
<keyword evidence="2" id="KW-0732">Signal</keyword>
<dbReference type="Pfam" id="PF00014">
    <property type="entry name" value="Kunitz_BPTI"/>
    <property type="match status" value="1"/>
</dbReference>
<dbReference type="RefSeq" id="XP_025731420.1">
    <property type="nucleotide sequence ID" value="XM_025875635.1"/>
</dbReference>
<evidence type="ECO:0000256" key="1">
    <source>
        <dbReference type="ARBA" id="ARBA00023157"/>
    </source>
</evidence>
<dbReference type="PANTHER" id="PTHR10083:SF380">
    <property type="entry name" value="COLOSTRUM TRYPSIN INHIBITOR"/>
    <property type="match status" value="1"/>
</dbReference>
<dbReference type="GO" id="GO:0004867">
    <property type="term" value="F:serine-type endopeptidase inhibitor activity"/>
    <property type="evidence" value="ECO:0007669"/>
    <property type="project" value="InterPro"/>
</dbReference>
<reference evidence="5" key="2">
    <citation type="submission" date="2025-08" db="UniProtKB">
        <authorList>
            <consortium name="RefSeq"/>
        </authorList>
    </citation>
    <scope>IDENTIFICATION</scope>
    <source>
        <tissue evidence="5">Blood</tissue>
    </source>
</reference>
<evidence type="ECO:0000313" key="5">
    <source>
        <dbReference type="RefSeq" id="XP_025731420.1"/>
    </source>
</evidence>
<dbReference type="InterPro" id="IPR036880">
    <property type="entry name" value="Kunitz_BPTI_sf"/>
</dbReference>
<dbReference type="PRINTS" id="PR00759">
    <property type="entry name" value="BASICPTASE"/>
</dbReference>
<dbReference type="InterPro" id="IPR020901">
    <property type="entry name" value="Prtase_inh_Kunz-CS"/>
</dbReference>
<name>A0A3Q7PC33_CALUR</name>
<keyword evidence="1" id="KW-1015">Disulfide bond</keyword>
<dbReference type="CTD" id="10816"/>
<evidence type="ECO:0000256" key="2">
    <source>
        <dbReference type="SAM" id="SignalP"/>
    </source>
</evidence>
<feature type="chain" id="PRO_5018601038" evidence="2">
    <location>
        <begin position="22"/>
        <end position="165"/>
    </location>
</feature>
<gene>
    <name evidence="5" type="primary">LOC112827220</name>
</gene>
<dbReference type="Proteomes" id="UP000286641">
    <property type="component" value="Unplaced"/>
</dbReference>